<dbReference type="CDD" id="cd10747">
    <property type="entry name" value="DnaJ_C"/>
    <property type="match status" value="1"/>
</dbReference>
<dbReference type="PANTHER" id="PTHR24078:SF553">
    <property type="entry name" value="DNAJ HOMOLOG SUBFAMILY B MEMBER 5"/>
    <property type="match status" value="1"/>
</dbReference>
<feature type="domain" description="Chaperone DnaJ C-terminal" evidence="2">
    <location>
        <begin position="17"/>
        <end position="170"/>
    </location>
</feature>
<proteinExistence type="predicted"/>
<dbReference type="InterPro" id="IPR002939">
    <property type="entry name" value="DnaJ_C"/>
</dbReference>
<dbReference type="Pfam" id="PF01556">
    <property type="entry name" value="DnaJ_C"/>
    <property type="match status" value="1"/>
</dbReference>
<feature type="non-terminal residue" evidence="3">
    <location>
        <position position="1"/>
    </location>
</feature>
<evidence type="ECO:0000256" key="1">
    <source>
        <dbReference type="ARBA" id="ARBA00023186"/>
    </source>
</evidence>
<keyword evidence="4" id="KW-1185">Reference proteome</keyword>
<dbReference type="PANTHER" id="PTHR24078">
    <property type="entry name" value="DNAJ HOMOLOG SUBFAMILY C MEMBER"/>
    <property type="match status" value="1"/>
</dbReference>
<organism evidence="3 4">
    <name type="scientific">Volvox africanus</name>
    <dbReference type="NCBI Taxonomy" id="51714"/>
    <lineage>
        <taxon>Eukaryota</taxon>
        <taxon>Viridiplantae</taxon>
        <taxon>Chlorophyta</taxon>
        <taxon>core chlorophytes</taxon>
        <taxon>Chlorophyceae</taxon>
        <taxon>CS clade</taxon>
        <taxon>Chlamydomonadales</taxon>
        <taxon>Volvocaceae</taxon>
        <taxon>Volvox</taxon>
    </lineage>
</organism>
<gene>
    <name evidence="3" type="ORF">VaNZ11_007584</name>
</gene>
<sequence length="188" mass="20656">PGMSARRPSGPHKAKAIEHKLNLSLEDLYTGVSKKMKINRKVRGGPAEEIVEIVVKPGWKKGTRITFQERGDEEAGVIPADIVFVVDEKPHPLFRREGSDLHCTVVLPLADALCGTTLRISHLDGTTIEVPVRDVIRPGDAKVLRGKGMPITKEPGSFGNMIVKFDVRFPRDLSEATKQQLKGLLPPV</sequence>
<accession>A0ABQ5S377</accession>
<dbReference type="Proteomes" id="UP001165090">
    <property type="component" value="Unassembled WGS sequence"/>
</dbReference>
<evidence type="ECO:0000313" key="3">
    <source>
        <dbReference type="EMBL" id="GLI64345.1"/>
    </source>
</evidence>
<dbReference type="InterPro" id="IPR008971">
    <property type="entry name" value="HSP40/DnaJ_pept-bd"/>
</dbReference>
<dbReference type="Gene3D" id="2.60.260.20">
    <property type="entry name" value="Urease metallochaperone UreE, N-terminal domain"/>
    <property type="match status" value="2"/>
</dbReference>
<dbReference type="SUPFAM" id="SSF49493">
    <property type="entry name" value="HSP40/DnaJ peptide-binding domain"/>
    <property type="match status" value="2"/>
</dbReference>
<name>A0ABQ5S377_9CHLO</name>
<dbReference type="InterPro" id="IPR051339">
    <property type="entry name" value="DnaJ_subfamily_B"/>
</dbReference>
<keyword evidence="1" id="KW-0143">Chaperone</keyword>
<evidence type="ECO:0000259" key="2">
    <source>
        <dbReference type="Pfam" id="PF01556"/>
    </source>
</evidence>
<protein>
    <recommendedName>
        <fullName evidence="2">Chaperone DnaJ C-terminal domain-containing protein</fullName>
    </recommendedName>
</protein>
<reference evidence="3 4" key="1">
    <citation type="journal article" date="2023" name="IScience">
        <title>Expanded male sex-determining region conserved during the evolution of homothallism in the green alga Volvox.</title>
        <authorList>
            <person name="Yamamoto K."/>
            <person name="Matsuzaki R."/>
            <person name="Mahakham W."/>
            <person name="Heman W."/>
            <person name="Sekimoto H."/>
            <person name="Kawachi M."/>
            <person name="Minakuchi Y."/>
            <person name="Toyoda A."/>
            <person name="Nozaki H."/>
        </authorList>
    </citation>
    <scope>NUCLEOTIDE SEQUENCE [LARGE SCALE GENOMIC DNA]</scope>
    <source>
        <strain evidence="3 4">NIES-4468</strain>
    </source>
</reference>
<comment type="caution">
    <text evidence="3">The sequence shown here is derived from an EMBL/GenBank/DDBJ whole genome shotgun (WGS) entry which is preliminary data.</text>
</comment>
<evidence type="ECO:0000313" key="4">
    <source>
        <dbReference type="Proteomes" id="UP001165090"/>
    </source>
</evidence>
<dbReference type="EMBL" id="BSDZ01000019">
    <property type="protein sequence ID" value="GLI64345.1"/>
    <property type="molecule type" value="Genomic_DNA"/>
</dbReference>